<reference evidence="1 2" key="1">
    <citation type="journal article" date="2019" name="ACS Chem. Biol.">
        <title>Identification and Mobilization of a Cryptic Antibiotic Biosynthesis Gene Locus from a Human-Pathogenic Nocardia Isolate.</title>
        <authorList>
            <person name="Herisse M."/>
            <person name="Ishida K."/>
            <person name="Porter J.L."/>
            <person name="Howden B."/>
            <person name="Hertweck C."/>
            <person name="Stinear T.P."/>
            <person name="Pidot S.J."/>
        </authorList>
    </citation>
    <scope>NUCLEOTIDE SEQUENCE [LARGE SCALE GENOMIC DNA]</scope>
    <source>
        <strain evidence="1 2">AUSMDU00024985</strain>
    </source>
</reference>
<organism evidence="1 2">
    <name type="scientific">Nocardia brasiliensis</name>
    <dbReference type="NCBI Taxonomy" id="37326"/>
    <lineage>
        <taxon>Bacteria</taxon>
        <taxon>Bacillati</taxon>
        <taxon>Actinomycetota</taxon>
        <taxon>Actinomycetes</taxon>
        <taxon>Mycobacteriales</taxon>
        <taxon>Nocardiaceae</taxon>
        <taxon>Nocardia</taxon>
    </lineage>
</organism>
<gene>
    <name evidence="1" type="ORF">F5X71_26795</name>
</gene>
<evidence type="ECO:0000313" key="2">
    <source>
        <dbReference type="Proteomes" id="UP000501705"/>
    </source>
</evidence>
<dbReference type="Proteomes" id="UP000501705">
    <property type="component" value="Chromosome"/>
</dbReference>
<dbReference type="AlphaFoldDB" id="A0A6G9XWY4"/>
<dbReference type="RefSeq" id="WP_167464512.1">
    <property type="nucleotide sequence ID" value="NZ_CP046171.1"/>
</dbReference>
<name>A0A6G9XWY4_NOCBR</name>
<proteinExistence type="predicted"/>
<dbReference type="EMBL" id="CP046171">
    <property type="protein sequence ID" value="QIS05439.1"/>
    <property type="molecule type" value="Genomic_DNA"/>
</dbReference>
<accession>A0A6G9XWY4</accession>
<protein>
    <submittedName>
        <fullName evidence="1">Uncharacterized protein</fullName>
    </submittedName>
</protein>
<sequence length="645" mass="69304">MVFVGRTDLLELIDRLVEVSAAEATAPPKPVLVLEGCGGSGRSAVLGRTLAKWQGHTPSVLVRPLEQPFDLNNPVRTVLAAVMLGLSVDIPGYAVAFPRLVIAQIVIAENFDGLPPDEQLTRLRLLLNKYQRRAALIGFVRNMIRLAGSLAANIKVPGVDVIAPAVADTVSDAVVGRLQSGRLLGRVTWGPKAAWFGHQDLGLRLDAERALIGLSNNARSVDPRVRRDVDDVLVGALLADLRHSVAKVKRRTSNVVVLIDDADALAATPFLSSVLRVRRSIAATGAELPDPLTIVAASSGALVDELAGLVPVPAVWSAPFDAAARSLVGPRWLRVRLPELSESDVRLMAKDVDLYQSEHIGHIVYRLTRGHPAATDLVLRLIKEEPGQLGNLDALLRGPGPEPGVSVEQHLLRIFGRGLSARKLVRRELATALVTVSAARHKSEALGLVGLLPPGVEHDSVLFKSRSLWTADTPGGELRLPALLRLLGLRALAARTRSDQGPGLQRVLGELLAQVAADDRAGRLAHVRLLNGPAAVVDELTALLPELSARWLTLFDAVVELPDPARRDGALVDSSARARTPSAHIGALVALVPAFESDIATPVELKAELCRRIAHSYEQLAEHVTADGPFLLRANRYRRLADQFE</sequence>
<evidence type="ECO:0000313" key="1">
    <source>
        <dbReference type="EMBL" id="QIS05439.1"/>
    </source>
</evidence>
<dbReference type="InterPro" id="IPR027417">
    <property type="entry name" value="P-loop_NTPase"/>
</dbReference>
<dbReference type="SUPFAM" id="SSF52540">
    <property type="entry name" value="P-loop containing nucleoside triphosphate hydrolases"/>
    <property type="match status" value="1"/>
</dbReference>